<gene>
    <name evidence="7" type="ORF">AC477_03165</name>
</gene>
<dbReference type="PANTHER" id="PTHR23245">
    <property type="entry name" value="TRNA METHYLTRANSFERASE"/>
    <property type="match status" value="1"/>
</dbReference>
<dbReference type="GO" id="GO:0002939">
    <property type="term" value="P:tRNA N1-guanine methylation"/>
    <property type="evidence" value="ECO:0007669"/>
    <property type="project" value="TreeGrafter"/>
</dbReference>
<name>A0A0M0BVB7_9ARCH</name>
<dbReference type="InterPro" id="IPR030382">
    <property type="entry name" value="MeTrfase_TRM5/TYW2"/>
</dbReference>
<accession>A0A0M0BVB7</accession>
<dbReference type="PATRIC" id="fig|1685124.3.peg.599"/>
<evidence type="ECO:0000256" key="5">
    <source>
        <dbReference type="ARBA" id="ARBA00022694"/>
    </source>
</evidence>
<feature type="domain" description="SAM-dependent methyltransferase TRM5/TYW2-type" evidence="6">
    <location>
        <begin position="25"/>
        <end position="282"/>
    </location>
</feature>
<dbReference type="InterPro" id="IPR029063">
    <property type="entry name" value="SAM-dependent_MTases_sf"/>
</dbReference>
<dbReference type="InterPro" id="IPR056744">
    <property type="entry name" value="TRM5/TYW2-like_N"/>
</dbReference>
<evidence type="ECO:0000256" key="3">
    <source>
        <dbReference type="ARBA" id="ARBA00022679"/>
    </source>
</evidence>
<dbReference type="GO" id="GO:0005737">
    <property type="term" value="C:cytoplasm"/>
    <property type="evidence" value="ECO:0007669"/>
    <property type="project" value="TreeGrafter"/>
</dbReference>
<dbReference type="CDD" id="cd02440">
    <property type="entry name" value="AdoMet_MTases"/>
    <property type="match status" value="1"/>
</dbReference>
<sequence length="282" mass="32788">MKTNIKTVLADKIEPKQLNQLYKTYDIVGDIAIIRVPEQLKHLRLEIAKAIMTIHREVKSVWMQASSVSGDYRLRNLEFVYGKETTKTTYKEYGCIYKTDLKKTYFSPRLSYERMRIAKQVQKQEIVLNMFAGVGCYSIAIARHAEPRIVYSVDVNPSAFHYLEENIRINRVEKTVVGLKGDAKTVTQEKLKHTVDRILMPLPELAYDYLEFALLALKPKGGWIHYYDFEHAKKSENPITKIASKVSQKLNKVYPNFQLTFGKIVRTIGPRWYQIVLDIHVK</sequence>
<keyword evidence="1" id="KW-0963">Cytoplasm</keyword>
<dbReference type="PANTHER" id="PTHR23245:SF36">
    <property type="entry name" value="TRNA (GUANINE(37)-N1)-METHYLTRANSFERASE"/>
    <property type="match status" value="1"/>
</dbReference>
<evidence type="ECO:0000313" key="8">
    <source>
        <dbReference type="Proteomes" id="UP000037237"/>
    </source>
</evidence>
<dbReference type="Gene3D" id="3.30.300.110">
    <property type="entry name" value="Met-10+ protein-like domains"/>
    <property type="match status" value="1"/>
</dbReference>
<dbReference type="GO" id="GO:0008175">
    <property type="term" value="F:tRNA methyltransferase activity"/>
    <property type="evidence" value="ECO:0007669"/>
    <property type="project" value="TreeGrafter"/>
</dbReference>
<dbReference type="EMBL" id="LFWU01000071">
    <property type="protein sequence ID" value="KON32310.1"/>
    <property type="molecule type" value="Genomic_DNA"/>
</dbReference>
<reference evidence="7 8" key="1">
    <citation type="submission" date="2015-06" db="EMBL/GenBank/DDBJ databases">
        <title>New insights into the roles of widespread benthic archaea in carbon and nitrogen cycling.</title>
        <authorList>
            <person name="Lazar C.S."/>
            <person name="Baker B.J."/>
            <person name="Seitz K.W."/>
            <person name="Hyde A.S."/>
            <person name="Dick G.J."/>
            <person name="Hinrichs K.-U."/>
            <person name="Teske A.P."/>
        </authorList>
    </citation>
    <scope>NUCLEOTIDE SEQUENCE [LARGE SCALE GENOMIC DNA]</scope>
    <source>
        <strain evidence="7">SG8-32-1</strain>
    </source>
</reference>
<dbReference type="InterPro" id="IPR056743">
    <property type="entry name" value="TRM5-TYW2-like_MTfase"/>
</dbReference>
<dbReference type="PROSITE" id="PS51684">
    <property type="entry name" value="SAM_MT_TRM5_TYW2"/>
    <property type="match status" value="1"/>
</dbReference>
<dbReference type="Proteomes" id="UP000037237">
    <property type="component" value="Unassembled WGS sequence"/>
</dbReference>
<keyword evidence="4" id="KW-0949">S-adenosyl-L-methionine</keyword>
<evidence type="ECO:0000256" key="4">
    <source>
        <dbReference type="ARBA" id="ARBA00022691"/>
    </source>
</evidence>
<evidence type="ECO:0000313" key="7">
    <source>
        <dbReference type="EMBL" id="KON32310.1"/>
    </source>
</evidence>
<evidence type="ECO:0000259" key="6">
    <source>
        <dbReference type="PROSITE" id="PS51684"/>
    </source>
</evidence>
<dbReference type="Gene3D" id="3.40.50.150">
    <property type="entry name" value="Vaccinia Virus protein VP39"/>
    <property type="match status" value="1"/>
</dbReference>
<protein>
    <recommendedName>
        <fullName evidence="6">SAM-dependent methyltransferase TRM5/TYW2-type domain-containing protein</fullName>
    </recommendedName>
</protein>
<comment type="caution">
    <text evidence="7">The sequence shown here is derived from an EMBL/GenBank/DDBJ whole genome shotgun (WGS) entry which is preliminary data.</text>
</comment>
<dbReference type="Pfam" id="PF25133">
    <property type="entry name" value="TYW2_N_2"/>
    <property type="match status" value="1"/>
</dbReference>
<keyword evidence="3" id="KW-0808">Transferase</keyword>
<evidence type="ECO:0000256" key="1">
    <source>
        <dbReference type="ARBA" id="ARBA00022490"/>
    </source>
</evidence>
<proteinExistence type="predicted"/>
<keyword evidence="5" id="KW-0819">tRNA processing</keyword>
<dbReference type="Pfam" id="PF02475">
    <property type="entry name" value="TRM5-TYW2_MTfase"/>
    <property type="match status" value="1"/>
</dbReference>
<dbReference type="SUPFAM" id="SSF53335">
    <property type="entry name" value="S-adenosyl-L-methionine-dependent methyltransferases"/>
    <property type="match status" value="1"/>
</dbReference>
<keyword evidence="2" id="KW-0489">Methyltransferase</keyword>
<organism evidence="7 8">
    <name type="scientific">miscellaneous Crenarchaeota group-1 archaeon SG8-32-1</name>
    <dbReference type="NCBI Taxonomy" id="1685124"/>
    <lineage>
        <taxon>Archaea</taxon>
        <taxon>Candidatus Bathyarchaeota</taxon>
        <taxon>MCG-1</taxon>
    </lineage>
</organism>
<evidence type="ECO:0000256" key="2">
    <source>
        <dbReference type="ARBA" id="ARBA00022603"/>
    </source>
</evidence>
<dbReference type="AlphaFoldDB" id="A0A0M0BVB7"/>